<dbReference type="Pfam" id="PF00580">
    <property type="entry name" value="UvrD-helicase"/>
    <property type="match status" value="1"/>
</dbReference>
<evidence type="ECO:0000256" key="7">
    <source>
        <dbReference type="ARBA" id="ARBA00022840"/>
    </source>
</evidence>
<dbReference type="GO" id="GO:0016887">
    <property type="term" value="F:ATP hydrolysis activity"/>
    <property type="evidence" value="ECO:0007669"/>
    <property type="project" value="RHEA"/>
</dbReference>
<evidence type="ECO:0000313" key="17">
    <source>
        <dbReference type="EMBL" id="PRY83300.1"/>
    </source>
</evidence>
<evidence type="ECO:0000256" key="2">
    <source>
        <dbReference type="ARBA" id="ARBA00022741"/>
    </source>
</evidence>
<dbReference type="Gene3D" id="3.40.50.300">
    <property type="entry name" value="P-loop containing nucleotide triphosphate hydrolases"/>
    <property type="match status" value="4"/>
</dbReference>
<dbReference type="GO" id="GO:0005524">
    <property type="term" value="F:ATP binding"/>
    <property type="evidence" value="ECO:0007669"/>
    <property type="project" value="UniProtKB-UniRule"/>
</dbReference>
<dbReference type="Proteomes" id="UP000238205">
    <property type="component" value="Unassembled WGS sequence"/>
</dbReference>
<dbReference type="EC" id="5.6.2.4" evidence="13"/>
<dbReference type="GO" id="GO:0005829">
    <property type="term" value="C:cytosol"/>
    <property type="evidence" value="ECO:0007669"/>
    <property type="project" value="TreeGrafter"/>
</dbReference>
<evidence type="ECO:0000256" key="10">
    <source>
        <dbReference type="ARBA" id="ARBA00023235"/>
    </source>
</evidence>
<dbReference type="GO" id="GO:0008408">
    <property type="term" value="F:3'-5' exonuclease activity"/>
    <property type="evidence" value="ECO:0007669"/>
    <property type="project" value="UniProtKB-UniRule"/>
</dbReference>
<comment type="cofactor">
    <cofactor evidence="13">
        <name>Mg(2+)</name>
        <dbReference type="ChEBI" id="CHEBI:18420"/>
    </cofactor>
</comment>
<dbReference type="CDD" id="cd17932">
    <property type="entry name" value="DEXQc_UvrD"/>
    <property type="match status" value="1"/>
</dbReference>
<evidence type="ECO:0000256" key="9">
    <source>
        <dbReference type="ARBA" id="ARBA00023204"/>
    </source>
</evidence>
<dbReference type="SUPFAM" id="SSF52980">
    <property type="entry name" value="Restriction endonuclease-like"/>
    <property type="match status" value="1"/>
</dbReference>
<keyword evidence="10 13" id="KW-0413">Isomerase</keyword>
<feature type="domain" description="UvrD-like helicase C-terminal" evidence="16">
    <location>
        <begin position="524"/>
        <end position="818"/>
    </location>
</feature>
<dbReference type="HAMAP" id="MF_01451">
    <property type="entry name" value="AddA"/>
    <property type="match status" value="1"/>
</dbReference>
<evidence type="ECO:0000256" key="8">
    <source>
        <dbReference type="ARBA" id="ARBA00023125"/>
    </source>
</evidence>
<dbReference type="PROSITE" id="PS51198">
    <property type="entry name" value="UVRD_HELICASE_ATP_BIND"/>
    <property type="match status" value="1"/>
</dbReference>
<keyword evidence="8 13" id="KW-0238">DNA-binding</keyword>
<sequence length="1263" mass="145652">MTTIPTKPSDAQFTDHQWQAIFDEGKNILVSASAGSGKTTVLVQRVIEKIKRFTDINELLVVTYTNAAAREMKQRIQKAIQDEISKETDPKRKQHLIRQLPLLGHADISTLHSFCLKVIKRYYYLIDFDPVFRLLTDDTEISLMKEDIWEELREELYGEEDTLFEDLTTAYSNDRSDDGLTQLVFKLYDFSRSKTNSREWLSDLSSRYDIKGNDLAESTIYQDLAKPDILDTLATAKELLKDAIQISNGEPDLEGTVSILSEDLVLAESIEYAILENRLDDAYTIINNTDNFPRWKNPGKKSQDEVKEAAREMKSFRDKAKEFITAVKTRYFMITPSEQIETMAEVRTLVEELARVSSLFFDRYQQHKADRKVLDFSDLEHLTLDILSFREDGETLPSEASHHYRKQFQEVMVDEYQDINLIQETILKWLTKDSSESGNQFMVGDVKQSIYSFRLADPSLFIEKYERYDTSEDGDRIILAENFRSRNDVLSFTNFIFEQLMDKKVGELTYDQSAKLVNGFTGFPDSQAFSTSVLIYETNEEESDDSDDLSLEDVDVTFQMNTKTKGEIYMVAHKILDMVRNGYQIYDKKMKADRPIQFKDIVLLTPTKKNNIDIQDIFKQLKIPTAVNDTQNYFQTTEIAIMMSLLKIIDNPKQDIPLAAVLRSPIVGLNEVEMARIRLEDKQGSYFDALQAFVTRNDWEDQRNITLQAKLQDFMVYLDNWRTQSKRKPLIELIWLIYEDTGFLHYVGGMSSGRQRKANLHALYERAASYEKTSFKGLFQFIRFIEKMQKKDKDLAEPSAVSDGEDAVRVMTIHASKGLEFPVVFVMDMSKRFNLNDIKGSTVLDEEYGVGSEFIDVVNRIKTPTLPETVLKMQKKNRILSEQMRVLYVALTRAEQKLYLIGSYKNKEAALSKWDKVSGHSKAVLPATLRLDAQHFMDWIGRCLIRHQILDSETGIQSTNPHIRDYDTQFSVDFFTSSELEDHLLSYQNDEAEDWFESLKDGKLKAPGDADVVEAVSDALKLMTEAYPYQLASQTTSYQSVSEIKRLFEEPDDGQMVKIDVTNPRLSHRYVEDELDRPKFISDVSKPSGADIGKATHLVLQALTLSEHLTQDEIQEEVQSLVTKQVITEEMGKRIPIEKLMQFFQTPFGRYILSQVSRIKREVPFSLLLEARDIFQDMQSVDDHVLIHGIIDGYIETEEGIILFDYKTDNVQRFGEQAHEEMLKKYKGQLMLYKKALESILQKPVLETNLVLLDIGETITIEG</sequence>
<dbReference type="GO" id="GO:0043138">
    <property type="term" value="F:3'-5' DNA helicase activity"/>
    <property type="evidence" value="ECO:0007669"/>
    <property type="project" value="UniProtKB-UniRule"/>
</dbReference>
<name>A0A2T0W9B4_9LACT</name>
<dbReference type="PANTHER" id="PTHR11070:SF48">
    <property type="entry name" value="ATP-DEPENDENT HELICASE_NUCLEASE SUBUNIT A"/>
    <property type="match status" value="1"/>
</dbReference>
<dbReference type="RefSeq" id="WP_106191801.1">
    <property type="nucleotide sequence ID" value="NZ_PVTO01000005.1"/>
</dbReference>
<organism evidence="17 18">
    <name type="scientific">Alkalibacterium olivapovliticus</name>
    <dbReference type="NCBI Taxonomy" id="99907"/>
    <lineage>
        <taxon>Bacteria</taxon>
        <taxon>Bacillati</taxon>
        <taxon>Bacillota</taxon>
        <taxon>Bacilli</taxon>
        <taxon>Lactobacillales</taxon>
        <taxon>Carnobacteriaceae</taxon>
        <taxon>Alkalibacterium</taxon>
    </lineage>
</organism>
<dbReference type="NCBIfam" id="TIGR02785">
    <property type="entry name" value="addA_Gpos"/>
    <property type="match status" value="1"/>
</dbReference>
<accession>A0A2T0W9B4</accession>
<keyword evidence="9 13" id="KW-0234">DNA repair</keyword>
<evidence type="ECO:0000256" key="6">
    <source>
        <dbReference type="ARBA" id="ARBA00022839"/>
    </source>
</evidence>
<keyword evidence="1 13" id="KW-0540">Nuclease</keyword>
<keyword evidence="2 13" id="KW-0547">Nucleotide-binding</keyword>
<dbReference type="InterPro" id="IPR014017">
    <property type="entry name" value="DNA_helicase_UvrD-like_C"/>
</dbReference>
<dbReference type="Gene3D" id="1.10.274.50">
    <property type="match status" value="1"/>
</dbReference>
<comment type="catalytic activity">
    <reaction evidence="12 13">
        <text>ATP + H2O = ADP + phosphate + H(+)</text>
        <dbReference type="Rhea" id="RHEA:13065"/>
        <dbReference type="ChEBI" id="CHEBI:15377"/>
        <dbReference type="ChEBI" id="CHEBI:15378"/>
        <dbReference type="ChEBI" id="CHEBI:30616"/>
        <dbReference type="ChEBI" id="CHEBI:43474"/>
        <dbReference type="ChEBI" id="CHEBI:456216"/>
        <dbReference type="EC" id="5.6.2.4"/>
    </reaction>
</comment>
<dbReference type="GO" id="GO:0003690">
    <property type="term" value="F:double-stranded DNA binding"/>
    <property type="evidence" value="ECO:0007669"/>
    <property type="project" value="UniProtKB-UniRule"/>
</dbReference>
<dbReference type="InterPro" id="IPR038726">
    <property type="entry name" value="PDDEXK_AddAB-type"/>
</dbReference>
<evidence type="ECO:0000256" key="13">
    <source>
        <dbReference type="HAMAP-Rule" id="MF_01451"/>
    </source>
</evidence>
<evidence type="ECO:0000313" key="18">
    <source>
        <dbReference type="Proteomes" id="UP000238205"/>
    </source>
</evidence>
<keyword evidence="3 13" id="KW-0227">DNA damage</keyword>
<comment type="catalytic activity">
    <reaction evidence="11 13">
        <text>Couples ATP hydrolysis with the unwinding of duplex DNA by translocating in the 3'-5' direction.</text>
        <dbReference type="EC" id="5.6.2.4"/>
    </reaction>
</comment>
<dbReference type="Gene3D" id="3.90.320.10">
    <property type="match status" value="1"/>
</dbReference>
<dbReference type="AlphaFoldDB" id="A0A2T0W9B4"/>
<comment type="caution">
    <text evidence="17">The sequence shown here is derived from an EMBL/GenBank/DDBJ whole genome shotgun (WGS) entry which is preliminary data.</text>
</comment>
<dbReference type="InterPro" id="IPR014152">
    <property type="entry name" value="AddA"/>
</dbReference>
<keyword evidence="7 13" id="KW-0067">ATP-binding</keyword>
<evidence type="ECO:0000259" key="16">
    <source>
        <dbReference type="PROSITE" id="PS51217"/>
    </source>
</evidence>
<evidence type="ECO:0000256" key="3">
    <source>
        <dbReference type="ARBA" id="ARBA00022763"/>
    </source>
</evidence>
<dbReference type="InterPro" id="IPR011604">
    <property type="entry name" value="PDDEXK-like_dom_sf"/>
</dbReference>
<dbReference type="SUPFAM" id="SSF52540">
    <property type="entry name" value="P-loop containing nucleoside triphosphate hydrolases"/>
    <property type="match status" value="1"/>
</dbReference>
<evidence type="ECO:0000256" key="12">
    <source>
        <dbReference type="ARBA" id="ARBA00048988"/>
    </source>
</evidence>
<dbReference type="PANTHER" id="PTHR11070">
    <property type="entry name" value="UVRD / RECB / PCRA DNA HELICASE FAMILY MEMBER"/>
    <property type="match status" value="1"/>
</dbReference>
<dbReference type="GO" id="GO:0033202">
    <property type="term" value="C:DNA helicase complex"/>
    <property type="evidence" value="ECO:0007669"/>
    <property type="project" value="TreeGrafter"/>
</dbReference>
<evidence type="ECO:0000256" key="1">
    <source>
        <dbReference type="ARBA" id="ARBA00022722"/>
    </source>
</evidence>
<evidence type="ECO:0000259" key="15">
    <source>
        <dbReference type="PROSITE" id="PS51198"/>
    </source>
</evidence>
<keyword evidence="4 13" id="KW-0378">Hydrolase</keyword>
<dbReference type="InterPro" id="IPR000212">
    <property type="entry name" value="DNA_helicase_UvrD/REP"/>
</dbReference>
<dbReference type="EMBL" id="PVTO01000005">
    <property type="protein sequence ID" value="PRY83300.1"/>
    <property type="molecule type" value="Genomic_DNA"/>
</dbReference>
<dbReference type="InterPro" id="IPR027417">
    <property type="entry name" value="P-loop_NTPase"/>
</dbReference>
<evidence type="ECO:0000256" key="5">
    <source>
        <dbReference type="ARBA" id="ARBA00022806"/>
    </source>
</evidence>
<dbReference type="Pfam" id="PF12705">
    <property type="entry name" value="PDDEXK_1"/>
    <property type="match status" value="1"/>
</dbReference>
<reference evidence="17 18" key="1">
    <citation type="submission" date="2018-03" db="EMBL/GenBank/DDBJ databases">
        <title>Genomic Encyclopedia of Archaeal and Bacterial Type Strains, Phase II (KMG-II): from individual species to whole genera.</title>
        <authorList>
            <person name="Goeker M."/>
        </authorList>
    </citation>
    <scope>NUCLEOTIDE SEQUENCE [LARGE SCALE GENOMIC DNA]</scope>
    <source>
        <strain evidence="17 18">DSM 13175</strain>
    </source>
</reference>
<dbReference type="InterPro" id="IPR011335">
    <property type="entry name" value="Restrct_endonuc-II-like"/>
</dbReference>
<gene>
    <name evidence="13" type="primary">addA</name>
    <name evidence="17" type="ORF">CLV38_10581</name>
</gene>
<dbReference type="OrthoDB" id="9810135at2"/>
<dbReference type="GO" id="GO:0000724">
    <property type="term" value="P:double-strand break repair via homologous recombination"/>
    <property type="evidence" value="ECO:0007669"/>
    <property type="project" value="UniProtKB-UniRule"/>
</dbReference>
<proteinExistence type="inferred from homology"/>
<feature type="binding site" evidence="14">
    <location>
        <begin position="32"/>
        <end position="39"/>
    </location>
    <ligand>
        <name>ATP</name>
        <dbReference type="ChEBI" id="CHEBI:30616"/>
    </ligand>
</feature>
<dbReference type="PROSITE" id="PS51217">
    <property type="entry name" value="UVRD_HELICASE_CTER"/>
    <property type="match status" value="1"/>
</dbReference>
<dbReference type="Pfam" id="PF13361">
    <property type="entry name" value="UvrD_C"/>
    <property type="match status" value="1"/>
</dbReference>
<evidence type="ECO:0000256" key="4">
    <source>
        <dbReference type="ARBA" id="ARBA00022801"/>
    </source>
</evidence>
<evidence type="ECO:0000256" key="11">
    <source>
        <dbReference type="ARBA" id="ARBA00034617"/>
    </source>
</evidence>
<protein>
    <recommendedName>
        <fullName evidence="13">ATP-dependent helicase/nuclease subunit A</fullName>
        <ecNumber evidence="13">3.1.-.-</ecNumber>
        <ecNumber evidence="13">5.6.2.4</ecNumber>
    </recommendedName>
    <alternativeName>
        <fullName evidence="13">ATP-dependent helicase/nuclease AddA</fullName>
    </alternativeName>
    <alternativeName>
        <fullName evidence="13">DNA 3'-5' helicase AddA</fullName>
    </alternativeName>
</protein>
<evidence type="ECO:0000256" key="14">
    <source>
        <dbReference type="PROSITE-ProRule" id="PRU00560"/>
    </source>
</evidence>
<keyword evidence="6 13" id="KW-0269">Exonuclease</keyword>
<keyword evidence="18" id="KW-1185">Reference proteome</keyword>
<dbReference type="InterPro" id="IPR014016">
    <property type="entry name" value="UvrD-like_ATP-bd"/>
</dbReference>
<keyword evidence="5 13" id="KW-0347">Helicase</keyword>
<comment type="similarity">
    <text evidence="13">Belongs to the helicase family. AddA subfamily.</text>
</comment>
<feature type="domain" description="UvrD-like helicase ATP-binding" evidence="15">
    <location>
        <begin position="11"/>
        <end position="486"/>
    </location>
</feature>
<dbReference type="EC" id="3.1.-.-" evidence="13"/>
<comment type="function">
    <text evidence="13">The heterodimer acts as both an ATP-dependent DNA helicase and an ATP-dependent, dual-direction single-stranded exonuclease. Recognizes the chi site generating a DNA molecule suitable for the initiation of homologous recombination. The AddA nuclease domain is required for chi fragment generation; this subunit has the helicase and 3' -&gt; 5' nuclease activities.</text>
</comment>
<comment type="subunit">
    <text evidence="13">Heterodimer of AddA and AddB/RexB.</text>
</comment>